<evidence type="ECO:0000313" key="25">
    <source>
        <dbReference type="Ensembl" id="ENSACLP00000062195.1"/>
    </source>
</evidence>
<evidence type="ECO:0000256" key="10">
    <source>
        <dbReference type="ARBA" id="ARBA00022989"/>
    </source>
</evidence>
<dbReference type="CDD" id="cd05065">
    <property type="entry name" value="PTKc_EphR_B"/>
    <property type="match status" value="1"/>
</dbReference>
<evidence type="ECO:0000259" key="24">
    <source>
        <dbReference type="PROSITE" id="PS51550"/>
    </source>
</evidence>
<evidence type="ECO:0000256" key="1">
    <source>
        <dbReference type="ARBA" id="ARBA00004479"/>
    </source>
</evidence>
<evidence type="ECO:0000256" key="13">
    <source>
        <dbReference type="ARBA" id="ARBA00023170"/>
    </source>
</evidence>
<feature type="domain" description="Protein kinase" evidence="21">
    <location>
        <begin position="546"/>
        <end position="824"/>
    </location>
</feature>
<dbReference type="Pfam" id="PF25599">
    <property type="entry name" value="Ephrin_CRD"/>
    <property type="match status" value="1"/>
</dbReference>
<dbReference type="InterPro" id="IPR009030">
    <property type="entry name" value="Growth_fac_rcpt_cys_sf"/>
</dbReference>
<feature type="binding site" evidence="17">
    <location>
        <begin position="552"/>
        <end position="560"/>
    </location>
    <ligand>
        <name>ATP</name>
        <dbReference type="ChEBI" id="CHEBI:30616"/>
    </ligand>
</feature>
<feature type="disulfide bond" evidence="18">
    <location>
        <begin position="80"/>
        <end position="194"/>
    </location>
</feature>
<evidence type="ECO:0000313" key="26">
    <source>
        <dbReference type="Proteomes" id="UP000265100"/>
    </source>
</evidence>
<dbReference type="InterPro" id="IPR016257">
    <property type="entry name" value="Tyr_kinase_ephrin_rcpt"/>
</dbReference>
<keyword evidence="11" id="KW-0472">Membrane</keyword>
<keyword evidence="3" id="KW-0808">Transferase</keyword>
<reference evidence="25 26" key="1">
    <citation type="submission" date="2018-05" db="EMBL/GenBank/DDBJ databases">
        <authorList>
            <person name="Datahose"/>
        </authorList>
    </citation>
    <scope>NUCLEOTIDE SEQUENCE</scope>
</reference>
<feature type="domain" description="Eph LBD" evidence="24">
    <location>
        <begin position="36"/>
        <end position="212"/>
    </location>
</feature>
<evidence type="ECO:0000256" key="5">
    <source>
        <dbReference type="ARBA" id="ARBA00022729"/>
    </source>
</evidence>
<dbReference type="FunFam" id="1.10.150.50:FF:000001">
    <property type="entry name" value="Ephrin type-A receptor 5"/>
    <property type="match status" value="1"/>
</dbReference>
<keyword evidence="7 17" id="KW-0547">Nucleotide-binding</keyword>
<dbReference type="PROSITE" id="PS00107">
    <property type="entry name" value="PROTEIN_KINASE_ATP"/>
    <property type="match status" value="1"/>
</dbReference>
<dbReference type="FunFam" id="2.60.40.10:FF:000059">
    <property type="entry name" value="Ephrin type-A receptor 6"/>
    <property type="match status" value="1"/>
</dbReference>
<dbReference type="SMART" id="SM00615">
    <property type="entry name" value="EPH_lbd"/>
    <property type="match status" value="1"/>
</dbReference>
<dbReference type="PANTHER" id="PTHR46877">
    <property type="entry name" value="EPH RECEPTOR A5"/>
    <property type="match status" value="1"/>
</dbReference>
<dbReference type="InterPro" id="IPR036116">
    <property type="entry name" value="FN3_sf"/>
</dbReference>
<comment type="catalytic activity">
    <reaction evidence="14">
        <text>L-tyrosyl-[protein] + ATP = O-phospho-L-tyrosyl-[protein] + ADP + H(+)</text>
        <dbReference type="Rhea" id="RHEA:10596"/>
        <dbReference type="Rhea" id="RHEA-COMP:10136"/>
        <dbReference type="Rhea" id="RHEA-COMP:20101"/>
        <dbReference type="ChEBI" id="CHEBI:15378"/>
        <dbReference type="ChEBI" id="CHEBI:30616"/>
        <dbReference type="ChEBI" id="CHEBI:46858"/>
        <dbReference type="ChEBI" id="CHEBI:61978"/>
        <dbReference type="ChEBI" id="CHEBI:456216"/>
        <dbReference type="EC" id="2.7.10.1"/>
    </reaction>
</comment>
<dbReference type="InterPro" id="IPR027936">
    <property type="entry name" value="Eph_TM"/>
</dbReference>
<evidence type="ECO:0000259" key="22">
    <source>
        <dbReference type="PROSITE" id="PS50105"/>
    </source>
</evidence>
<dbReference type="InterPro" id="IPR013783">
    <property type="entry name" value="Ig-like_fold"/>
</dbReference>
<dbReference type="AlphaFoldDB" id="A0AAX7U091"/>
<dbReference type="InterPro" id="IPR000719">
    <property type="entry name" value="Prot_kinase_dom"/>
</dbReference>
<dbReference type="SMART" id="SM00454">
    <property type="entry name" value="SAM"/>
    <property type="match status" value="1"/>
</dbReference>
<dbReference type="Pfam" id="PF14575">
    <property type="entry name" value="EphA2_TM"/>
    <property type="match status" value="1"/>
</dbReference>
<comment type="function">
    <text evidence="15">Receptor tyrosine kinase which binds promiscuously transmembrane ephrin-B family ligands residing on adjacent cells, leading to contact-dependent bidirectional signaling into neighboring cells. The signaling pathway downstream of the receptor is referred to as forward signaling while the signaling pathway downstream of the ephrin ligand is referred to as reverse signaling. Together with its cognate ligand/functional ligand EFNB2 is involved in the regulation of cell adhesion and cell migration, and plays a central role in heart morphogenesis, angiogenesis and blood vessel remodeling and permeability. EPHB4-mediated forward signaling controls cellular repulsion and segregation from EFNB2-expressing cells. Involved in somitogenesis.</text>
</comment>
<dbReference type="Gene3D" id="2.60.40.10">
    <property type="entry name" value="Immunoglobulins"/>
    <property type="match status" value="2"/>
</dbReference>
<evidence type="ECO:0000256" key="8">
    <source>
        <dbReference type="ARBA" id="ARBA00022777"/>
    </source>
</evidence>
<dbReference type="FunFam" id="1.10.510.10:FF:000015">
    <property type="entry name" value="Ephrin type-B receptor 2"/>
    <property type="match status" value="1"/>
</dbReference>
<dbReference type="PROSITE" id="PS50011">
    <property type="entry name" value="PROTEIN_KINASE_DOM"/>
    <property type="match status" value="1"/>
</dbReference>
<keyword evidence="10" id="KW-1133">Transmembrane helix</keyword>
<keyword evidence="5 20" id="KW-0732">Signal</keyword>
<dbReference type="PROSITE" id="PS51550">
    <property type="entry name" value="EPH_LBD"/>
    <property type="match status" value="1"/>
</dbReference>
<dbReference type="SMART" id="SM00060">
    <property type="entry name" value="FN3"/>
    <property type="match status" value="2"/>
</dbReference>
<dbReference type="PANTHER" id="PTHR46877:SF19">
    <property type="entry name" value="RECEPTOR PROTEIN-TYROSINE KINASE"/>
    <property type="match status" value="1"/>
</dbReference>
<dbReference type="SMART" id="SM00219">
    <property type="entry name" value="TyrKc"/>
    <property type="match status" value="1"/>
</dbReference>
<dbReference type="Gene3D" id="1.10.510.10">
    <property type="entry name" value="Transferase(Phosphotransferase) domain 1"/>
    <property type="match status" value="1"/>
</dbReference>
<evidence type="ECO:0000256" key="3">
    <source>
        <dbReference type="ARBA" id="ARBA00022679"/>
    </source>
</evidence>
<evidence type="ECO:0000256" key="16">
    <source>
        <dbReference type="PIRSR" id="PIRSR000666-1"/>
    </source>
</evidence>
<dbReference type="InterPro" id="IPR008979">
    <property type="entry name" value="Galactose-bd-like_sf"/>
</dbReference>
<dbReference type="InterPro" id="IPR011009">
    <property type="entry name" value="Kinase-like_dom_sf"/>
</dbReference>
<keyword evidence="6" id="KW-0677">Repeat</keyword>
<proteinExistence type="predicted"/>
<dbReference type="CDD" id="cd00063">
    <property type="entry name" value="FN3"/>
    <property type="match status" value="2"/>
</dbReference>
<dbReference type="Ensembl" id="ENSACLT00000066497.1">
    <property type="protein sequence ID" value="ENSACLP00000062195.1"/>
    <property type="gene ID" value="ENSACLG00000008110.2"/>
</dbReference>
<evidence type="ECO:0000259" key="23">
    <source>
        <dbReference type="PROSITE" id="PS50853"/>
    </source>
</evidence>
<dbReference type="PRINTS" id="PR00109">
    <property type="entry name" value="TYRKINASE"/>
</dbReference>
<sequence>MGAQRGPVAHGRASSCRGLLLLPLLAVLLGSCRAEEDVLMNTKLATSDLRWTSYPADDSQWEEASSRDDQQNTVRTYEICTITSTSSYWLRTRWIPLKAATTVYVEIWFSMMECSSLRQPCKETFNLYYYPSEADDATLTSPAWMENPYIKVATVAADHLMLRDARGRPNVKVLRLEGLRKAGLYLAFQSQSACMALLSVRVFYRKCPPLRRAFASFPETVPHSLVEQVTIGVCVENAVTPPGEQSQPPSMLCGEDGEWVGQPTSSCACRPGYEAGETDVRCRACPSGHFKAESGPVGCSSCPANSNTRIPGSAYCPCHSGFYRADSDPPHSACTQPPSAPRSPVSQLNDTMVTLEWSEPLDRGGRHDLTYRVLCSTCGPVTSCFPCGDSVLYRPAQNGLTQRRVVVWGLRPQTKYIFTIQSLNGVSALSHSEPASSKLNITTSRDGTDTHYITQNSFVHTNVMIKWQYVFSRSSSLVLNGLQRATRYRVQVRARSQAGYGSFGAETGFNTLPDGTRSHVYIDPFTYEDPNEAVREFAKEIDASFVKIEEVIGAGEFGEVCRGRLRIPGRKENYVAIKTLKGGYTEKQRRDFLSEASIMGQFQHPNIIHLEGVITTSCPVMILTEFMENGALDSFLRMNDGQFTTIQLVGMLRGIAAGMKYLSEMSYVHRDLAARNILVNSNLVCKVSDFGLSRFLTENSSDPTYTSSLGGKIPIRWTAPEAIAYRKFTSASDTWSYGIVMWEVMSYGERPYWDMSNQDVINAIEQDYRLPPPPECPASLHALMLDCWQKERANRPRFCDVVASLDRLIRNPTSLKVTLSHPLLDQRVPPPLSACGSVSEWLRAIKMERYEQSFLQAGFTNLDIVSQLNTEDLLRVGVTLAGHQKKILSSIQTLRIHKAPPTMLY</sequence>
<dbReference type="PROSITE" id="PS50853">
    <property type="entry name" value="FN3"/>
    <property type="match status" value="1"/>
</dbReference>
<evidence type="ECO:0000256" key="11">
    <source>
        <dbReference type="ARBA" id="ARBA00023136"/>
    </source>
</evidence>
<dbReference type="Pfam" id="PF07714">
    <property type="entry name" value="PK_Tyr_Ser-Thr"/>
    <property type="match status" value="1"/>
</dbReference>
<feature type="chain" id="PRO_5044326021" description="receptor protein-tyrosine kinase" evidence="20">
    <location>
        <begin position="35"/>
        <end position="905"/>
    </location>
</feature>
<protein>
    <recommendedName>
        <fullName evidence="2">receptor protein-tyrosine kinase</fullName>
        <ecNumber evidence="2">2.7.10.1</ecNumber>
    </recommendedName>
</protein>
<dbReference type="GO" id="GO:0005886">
    <property type="term" value="C:plasma membrane"/>
    <property type="evidence" value="ECO:0007669"/>
    <property type="project" value="InterPro"/>
</dbReference>
<keyword evidence="4" id="KW-0812">Transmembrane</keyword>
<evidence type="ECO:0000256" key="12">
    <source>
        <dbReference type="ARBA" id="ARBA00023137"/>
    </source>
</evidence>
<keyword evidence="13" id="KW-0675">Receptor</keyword>
<dbReference type="PROSITE" id="PS00109">
    <property type="entry name" value="PROTEIN_KINASE_TYR"/>
    <property type="match status" value="1"/>
</dbReference>
<evidence type="ECO:0000256" key="4">
    <source>
        <dbReference type="ARBA" id="ARBA00022692"/>
    </source>
</evidence>
<dbReference type="SUPFAM" id="SSF57184">
    <property type="entry name" value="Growth factor receptor domain"/>
    <property type="match status" value="1"/>
</dbReference>
<dbReference type="GeneTree" id="ENSGT00940000160057"/>
<evidence type="ECO:0000256" key="2">
    <source>
        <dbReference type="ARBA" id="ARBA00011902"/>
    </source>
</evidence>
<dbReference type="Gene3D" id="2.60.120.260">
    <property type="entry name" value="Galactose-binding domain-like"/>
    <property type="match status" value="1"/>
</dbReference>
<dbReference type="PROSITE" id="PS51257">
    <property type="entry name" value="PROKAR_LIPOPROTEIN"/>
    <property type="match status" value="1"/>
</dbReference>
<dbReference type="InterPro" id="IPR013761">
    <property type="entry name" value="SAM/pointed_sf"/>
</dbReference>
<evidence type="ECO:0000256" key="9">
    <source>
        <dbReference type="ARBA" id="ARBA00022840"/>
    </source>
</evidence>
<keyword evidence="26" id="KW-1185">Reference proteome</keyword>
<reference evidence="26" key="2">
    <citation type="submission" date="2023-03" db="EMBL/GenBank/DDBJ databases">
        <authorList>
            <consortium name="Wellcome Sanger Institute Data Sharing"/>
        </authorList>
    </citation>
    <scope>NUCLEOTIDE SEQUENCE [LARGE SCALE GENOMIC DNA]</scope>
</reference>
<dbReference type="SMART" id="SM01411">
    <property type="entry name" value="Ephrin_rec_like"/>
    <property type="match status" value="1"/>
</dbReference>
<dbReference type="SUPFAM" id="SSF56112">
    <property type="entry name" value="Protein kinase-like (PK-like)"/>
    <property type="match status" value="1"/>
</dbReference>
<evidence type="ECO:0000256" key="15">
    <source>
        <dbReference type="ARBA" id="ARBA00055965"/>
    </source>
</evidence>
<evidence type="ECO:0000256" key="19">
    <source>
        <dbReference type="PROSITE-ProRule" id="PRU10141"/>
    </source>
</evidence>
<accession>A0AAX7U091</accession>
<dbReference type="SUPFAM" id="SSF47769">
    <property type="entry name" value="SAM/Pointed domain"/>
    <property type="match status" value="1"/>
</dbReference>
<evidence type="ECO:0000256" key="18">
    <source>
        <dbReference type="PIRSR" id="PIRSR000666-3"/>
    </source>
</evidence>
<feature type="domain" description="Fibronectin type-III" evidence="23">
    <location>
        <begin position="337"/>
        <end position="446"/>
    </location>
</feature>
<dbReference type="InterPro" id="IPR008266">
    <property type="entry name" value="Tyr_kinase_AS"/>
</dbReference>
<organism evidence="25 26">
    <name type="scientific">Astatotilapia calliptera</name>
    <name type="common">Eastern happy</name>
    <name type="synonym">Chromis callipterus</name>
    <dbReference type="NCBI Taxonomy" id="8154"/>
    <lineage>
        <taxon>Eukaryota</taxon>
        <taxon>Metazoa</taxon>
        <taxon>Chordata</taxon>
        <taxon>Craniata</taxon>
        <taxon>Vertebrata</taxon>
        <taxon>Euteleostomi</taxon>
        <taxon>Actinopterygii</taxon>
        <taxon>Neopterygii</taxon>
        <taxon>Teleostei</taxon>
        <taxon>Neoteleostei</taxon>
        <taxon>Acanthomorphata</taxon>
        <taxon>Ovalentaria</taxon>
        <taxon>Cichlomorphae</taxon>
        <taxon>Cichliformes</taxon>
        <taxon>Cichlidae</taxon>
        <taxon>African cichlids</taxon>
        <taxon>Pseudocrenilabrinae</taxon>
        <taxon>Haplochromini</taxon>
        <taxon>Astatotilapia</taxon>
    </lineage>
</organism>
<dbReference type="FunFam" id="3.30.200.20:FF:000001">
    <property type="entry name" value="Ephrin type-A receptor 5"/>
    <property type="match status" value="1"/>
</dbReference>
<feature type="active site" description="Proton acceptor" evidence="16">
    <location>
        <position position="671"/>
    </location>
</feature>
<dbReference type="Gene3D" id="2.60.40.1770">
    <property type="entry name" value="ephrin a2 ectodomain"/>
    <property type="match status" value="1"/>
</dbReference>
<dbReference type="InterPro" id="IPR001090">
    <property type="entry name" value="Ephrin_rcpt_lig-bd_dom"/>
</dbReference>
<dbReference type="EC" id="2.7.10.1" evidence="2"/>
<keyword evidence="8" id="KW-0418">Kinase</keyword>
<feature type="signal peptide" evidence="20">
    <location>
        <begin position="1"/>
        <end position="34"/>
    </location>
</feature>
<dbReference type="InterPro" id="IPR050449">
    <property type="entry name" value="Ephrin_rcpt_TKs"/>
</dbReference>
<keyword evidence="9 17" id="KW-0067">ATP-binding</keyword>
<dbReference type="GO" id="GO:0007411">
    <property type="term" value="P:axon guidance"/>
    <property type="evidence" value="ECO:0007669"/>
    <property type="project" value="TreeGrafter"/>
</dbReference>
<comment type="subcellular location">
    <subcellularLocation>
        <location evidence="1">Membrane</location>
        <topology evidence="1">Single-pass type I membrane protein</topology>
    </subcellularLocation>
</comment>
<dbReference type="InterPro" id="IPR001660">
    <property type="entry name" value="SAM"/>
</dbReference>
<dbReference type="FunFam" id="2.10.50.10:FF:000001">
    <property type="entry name" value="Ephrin type-A receptor 5"/>
    <property type="match status" value="1"/>
</dbReference>
<reference evidence="25" key="4">
    <citation type="submission" date="2025-09" db="UniProtKB">
        <authorList>
            <consortium name="Ensembl"/>
        </authorList>
    </citation>
    <scope>IDENTIFICATION</scope>
</reference>
<feature type="binding site" evidence="17 19">
    <location>
        <position position="578"/>
    </location>
    <ligand>
        <name>ATP</name>
        <dbReference type="ChEBI" id="CHEBI:30616"/>
    </ligand>
</feature>
<feature type="domain" description="SAM" evidence="22">
    <location>
        <begin position="837"/>
        <end position="897"/>
    </location>
</feature>
<dbReference type="SUPFAM" id="SSF49265">
    <property type="entry name" value="Fibronectin type III"/>
    <property type="match status" value="1"/>
</dbReference>
<dbReference type="Pfam" id="PF00041">
    <property type="entry name" value="fn3"/>
    <property type="match status" value="1"/>
</dbReference>
<dbReference type="InterPro" id="IPR017441">
    <property type="entry name" value="Protein_kinase_ATP_BS"/>
</dbReference>
<keyword evidence="12" id="KW-0829">Tyrosine-protein kinase</keyword>
<dbReference type="InterPro" id="IPR003961">
    <property type="entry name" value="FN3_dom"/>
</dbReference>
<dbReference type="InterPro" id="IPR011641">
    <property type="entry name" value="Tyr-kin_ephrin_A/B_rcpt-like"/>
</dbReference>
<dbReference type="Pfam" id="PF01404">
    <property type="entry name" value="Ephrin_lbd"/>
    <property type="match status" value="1"/>
</dbReference>
<evidence type="ECO:0000256" key="17">
    <source>
        <dbReference type="PIRSR" id="PIRSR000666-2"/>
    </source>
</evidence>
<dbReference type="Gene3D" id="1.10.150.50">
    <property type="entry name" value="Transcription Factor, Ets-1"/>
    <property type="match status" value="1"/>
</dbReference>
<evidence type="ECO:0000259" key="21">
    <source>
        <dbReference type="PROSITE" id="PS50011"/>
    </source>
</evidence>
<evidence type="ECO:0000256" key="14">
    <source>
        <dbReference type="ARBA" id="ARBA00051243"/>
    </source>
</evidence>
<dbReference type="Proteomes" id="UP000265100">
    <property type="component" value="Chromosome 3"/>
</dbReference>
<keyword evidence="18" id="KW-1015">Disulfide bond</keyword>
<evidence type="ECO:0000256" key="20">
    <source>
        <dbReference type="SAM" id="SignalP"/>
    </source>
</evidence>
<dbReference type="InterPro" id="IPR001245">
    <property type="entry name" value="Ser-Thr/Tyr_kinase_cat_dom"/>
</dbReference>
<evidence type="ECO:0000256" key="6">
    <source>
        <dbReference type="ARBA" id="ARBA00022737"/>
    </source>
</evidence>
<reference evidence="25" key="3">
    <citation type="submission" date="2025-08" db="UniProtKB">
        <authorList>
            <consortium name="Ensembl"/>
        </authorList>
    </citation>
    <scope>IDENTIFICATION</scope>
</reference>
<dbReference type="SUPFAM" id="SSF49785">
    <property type="entry name" value="Galactose-binding domain-like"/>
    <property type="match status" value="1"/>
</dbReference>
<dbReference type="PROSITE" id="PS50105">
    <property type="entry name" value="SAM_DOMAIN"/>
    <property type="match status" value="1"/>
</dbReference>
<dbReference type="Pfam" id="PF00536">
    <property type="entry name" value="SAM_1"/>
    <property type="match status" value="1"/>
</dbReference>
<name>A0AAX7U091_ASTCA</name>
<dbReference type="Pfam" id="PF07699">
    <property type="entry name" value="Ephrin_rec_like"/>
    <property type="match status" value="1"/>
</dbReference>
<dbReference type="Gene3D" id="3.30.200.20">
    <property type="entry name" value="Phosphorylase Kinase, domain 1"/>
    <property type="match status" value="1"/>
</dbReference>
<dbReference type="InterPro" id="IPR020635">
    <property type="entry name" value="Tyr_kinase_cat_dom"/>
</dbReference>
<evidence type="ECO:0000256" key="7">
    <source>
        <dbReference type="ARBA" id="ARBA00022741"/>
    </source>
</evidence>
<dbReference type="GO" id="GO:0030425">
    <property type="term" value="C:dendrite"/>
    <property type="evidence" value="ECO:0007669"/>
    <property type="project" value="TreeGrafter"/>
</dbReference>
<dbReference type="GO" id="GO:0005524">
    <property type="term" value="F:ATP binding"/>
    <property type="evidence" value="ECO:0007669"/>
    <property type="project" value="UniProtKB-UniRule"/>
</dbReference>
<feature type="disulfide bond" evidence="18">
    <location>
        <begin position="114"/>
        <end position="121"/>
    </location>
</feature>
<dbReference type="GO" id="GO:0005005">
    <property type="term" value="F:transmembrane-ephrin receptor activity"/>
    <property type="evidence" value="ECO:0007669"/>
    <property type="project" value="TreeGrafter"/>
</dbReference>
<dbReference type="Gene3D" id="2.10.50.10">
    <property type="entry name" value="Tumor Necrosis Factor Receptor, subunit A, domain 2"/>
    <property type="match status" value="1"/>
</dbReference>
<dbReference type="PIRSF" id="PIRSF000666">
    <property type="entry name" value="TyrPK_ephrin_receptor"/>
    <property type="match status" value="1"/>
</dbReference>